<accession>A0A4R6GPU8</accession>
<dbReference type="InterPro" id="IPR006311">
    <property type="entry name" value="TAT_signal"/>
</dbReference>
<dbReference type="PROSITE" id="PS51318">
    <property type="entry name" value="TAT"/>
    <property type="match status" value="1"/>
</dbReference>
<dbReference type="AlphaFoldDB" id="A0A4R6GPU8"/>
<dbReference type="NCBIfam" id="TIGR01409">
    <property type="entry name" value="TAT_signal_seq"/>
    <property type="match status" value="1"/>
</dbReference>
<evidence type="ECO:0000313" key="2">
    <source>
        <dbReference type="EMBL" id="TDO04104.1"/>
    </source>
</evidence>
<dbReference type="EMBL" id="SNWI01000002">
    <property type="protein sequence ID" value="TDO04104.1"/>
    <property type="molecule type" value="Genomic_DNA"/>
</dbReference>
<dbReference type="Proteomes" id="UP000294848">
    <property type="component" value="Unassembled WGS sequence"/>
</dbReference>
<name>A0A4R6GPU8_9BACT</name>
<dbReference type="RefSeq" id="WP_133464443.1">
    <property type="nucleotide sequence ID" value="NZ_SNWI01000002.1"/>
</dbReference>
<dbReference type="InterPro" id="IPR019546">
    <property type="entry name" value="TAT_signal_bac_arc"/>
</dbReference>
<feature type="non-terminal residue" evidence="1">
    <location>
        <position position="63"/>
    </location>
</feature>
<dbReference type="OrthoDB" id="726883at2"/>
<evidence type="ECO:0000313" key="1">
    <source>
        <dbReference type="EMBL" id="TDN97087.1"/>
    </source>
</evidence>
<comment type="caution">
    <text evidence="1">The sequence shown here is derived from an EMBL/GenBank/DDBJ whole genome shotgun (WGS) entry which is preliminary data.</text>
</comment>
<sequence length="63" mass="6522">MKNISRRKFVKATALAGAAFSVVPSTVMGKSFGHTAPSDKLNIAGVGVGGMGRNNLRNMSAEN</sequence>
<proteinExistence type="predicted"/>
<organism evidence="1 3">
    <name type="scientific">Sunxiuqinia elliptica</name>
    <dbReference type="NCBI Taxonomy" id="655355"/>
    <lineage>
        <taxon>Bacteria</taxon>
        <taxon>Pseudomonadati</taxon>
        <taxon>Bacteroidota</taxon>
        <taxon>Bacteroidia</taxon>
        <taxon>Marinilabiliales</taxon>
        <taxon>Prolixibacteraceae</taxon>
        <taxon>Sunxiuqinia</taxon>
    </lineage>
</organism>
<gene>
    <name evidence="2" type="ORF">DET52_102445</name>
    <name evidence="1" type="ORF">DET52_1101</name>
</gene>
<dbReference type="EMBL" id="SNWI01000010">
    <property type="protein sequence ID" value="TDN97087.1"/>
    <property type="molecule type" value="Genomic_DNA"/>
</dbReference>
<protein>
    <submittedName>
        <fullName evidence="1">Secreted protein</fullName>
    </submittedName>
</protein>
<reference evidence="1 3" key="1">
    <citation type="submission" date="2019-03" db="EMBL/GenBank/DDBJ databases">
        <title>Freshwater and sediment microbial communities from various areas in North America, analyzing microbe dynamics in response to fracking.</title>
        <authorList>
            <person name="Lamendella R."/>
        </authorList>
    </citation>
    <scope>NUCLEOTIDE SEQUENCE [LARGE SCALE GENOMIC DNA]</scope>
    <source>
        <strain evidence="1 3">114D</strain>
    </source>
</reference>
<evidence type="ECO:0000313" key="3">
    <source>
        <dbReference type="Proteomes" id="UP000294848"/>
    </source>
</evidence>